<evidence type="ECO:0000313" key="1">
    <source>
        <dbReference type="EMBL" id="MBL6449122.1"/>
    </source>
</evidence>
<reference evidence="1" key="1">
    <citation type="submission" date="2021-01" db="EMBL/GenBank/DDBJ databases">
        <title>Fulvivirga kasyanovii gen. nov., sp nov., a novel member of the phylum Bacteroidetes isolated from seawater in a mussel farm.</title>
        <authorList>
            <person name="Zhao L.-H."/>
            <person name="Wang Z.-J."/>
        </authorList>
    </citation>
    <scope>NUCLEOTIDE SEQUENCE</scope>
    <source>
        <strain evidence="1">29W222</strain>
    </source>
</reference>
<accession>A0A937G1U3</accession>
<protein>
    <submittedName>
        <fullName evidence="1">Uncharacterized protein</fullName>
    </submittedName>
</protein>
<sequence length="130" mass="14958">MRAVVWILSICTVIFWLTYLSKDSIRRYFFANHVLLNVRGEADPAWVHIDWTSDAAGDTITIFEKGRELDVLYEARGSNTFMVYYKGKSIGILEHFKSNAFNPHTYIFELLLQQDSVYLDLTVSGPDATQ</sequence>
<dbReference type="RefSeq" id="WP_202858656.1">
    <property type="nucleotide sequence ID" value="NZ_JAEUGD010000066.1"/>
</dbReference>
<comment type="caution">
    <text evidence="1">The sequence shown here is derived from an EMBL/GenBank/DDBJ whole genome shotgun (WGS) entry which is preliminary data.</text>
</comment>
<proteinExistence type="predicted"/>
<dbReference type="EMBL" id="JAEUGD010000066">
    <property type="protein sequence ID" value="MBL6449122.1"/>
    <property type="molecule type" value="Genomic_DNA"/>
</dbReference>
<gene>
    <name evidence="1" type="ORF">JMN32_22615</name>
</gene>
<dbReference type="Proteomes" id="UP000614216">
    <property type="component" value="Unassembled WGS sequence"/>
</dbReference>
<evidence type="ECO:0000313" key="2">
    <source>
        <dbReference type="Proteomes" id="UP000614216"/>
    </source>
</evidence>
<organism evidence="1 2">
    <name type="scientific">Fulvivirga marina</name>
    <dbReference type="NCBI Taxonomy" id="2494733"/>
    <lineage>
        <taxon>Bacteria</taxon>
        <taxon>Pseudomonadati</taxon>
        <taxon>Bacteroidota</taxon>
        <taxon>Cytophagia</taxon>
        <taxon>Cytophagales</taxon>
        <taxon>Fulvivirgaceae</taxon>
        <taxon>Fulvivirga</taxon>
    </lineage>
</organism>
<dbReference type="AlphaFoldDB" id="A0A937G1U3"/>
<name>A0A937G1U3_9BACT</name>
<keyword evidence="2" id="KW-1185">Reference proteome</keyword>